<dbReference type="Pfam" id="PF13365">
    <property type="entry name" value="Trypsin_2"/>
    <property type="match status" value="1"/>
</dbReference>
<evidence type="ECO:0000256" key="4">
    <source>
        <dbReference type="ARBA" id="ARBA00022664"/>
    </source>
</evidence>
<dbReference type="GO" id="GO:0005829">
    <property type="term" value="C:cytosol"/>
    <property type="evidence" value="ECO:0007669"/>
    <property type="project" value="UniProtKB-SubCell"/>
</dbReference>
<dbReference type="PANTHER" id="PTHR46366:SF1">
    <property type="entry name" value="PDZ DOMAIN-CONTAINING PROTEIN C1685.05"/>
    <property type="match status" value="1"/>
</dbReference>
<accession>A0A1Q9EC60</accession>
<gene>
    <name evidence="10" type="primary">NMA111</name>
    <name evidence="10" type="ORF">AK812_SmicGene11838</name>
</gene>
<reference evidence="10 11" key="1">
    <citation type="submission" date="2016-02" db="EMBL/GenBank/DDBJ databases">
        <title>Genome analysis of coral dinoflagellate symbionts highlights evolutionary adaptations to a symbiotic lifestyle.</title>
        <authorList>
            <person name="Aranda M."/>
            <person name="Li Y."/>
            <person name="Liew Y.J."/>
            <person name="Baumgarten S."/>
            <person name="Simakov O."/>
            <person name="Wilson M."/>
            <person name="Piel J."/>
            <person name="Ashoor H."/>
            <person name="Bougouffa S."/>
            <person name="Bajic V.B."/>
            <person name="Ryu T."/>
            <person name="Ravasi T."/>
            <person name="Bayer T."/>
            <person name="Micklem G."/>
            <person name="Kim H."/>
            <person name="Bhak J."/>
            <person name="Lajeunesse T.C."/>
            <person name="Voolstra C.R."/>
        </authorList>
    </citation>
    <scope>NUCLEOTIDE SEQUENCE [LARGE SCALE GENOMIC DNA]</scope>
    <source>
        <strain evidence="10 11">CCMP2467</strain>
    </source>
</reference>
<dbReference type="SUPFAM" id="SSF50494">
    <property type="entry name" value="Trypsin-like serine proteases"/>
    <property type="match status" value="2"/>
</dbReference>
<dbReference type="PANTHER" id="PTHR46366">
    <property type="entry name" value="PRO-APOPTOTIC SERINE PROTEASE NMA111"/>
    <property type="match status" value="1"/>
</dbReference>
<dbReference type="PROSITE" id="PS52002">
    <property type="entry name" value="SM"/>
    <property type="match status" value="1"/>
</dbReference>
<evidence type="ECO:0000256" key="3">
    <source>
        <dbReference type="ARBA" id="ARBA00008146"/>
    </source>
</evidence>
<dbReference type="SUPFAM" id="SSF50182">
    <property type="entry name" value="Sm-like ribonucleoproteins"/>
    <property type="match status" value="1"/>
</dbReference>
<feature type="domain" description="Sm" evidence="9">
    <location>
        <begin position="152"/>
        <end position="233"/>
    </location>
</feature>
<dbReference type="InterPro" id="IPR036034">
    <property type="entry name" value="PDZ_sf"/>
</dbReference>
<evidence type="ECO:0000256" key="2">
    <source>
        <dbReference type="ARBA" id="ARBA00004514"/>
    </source>
</evidence>
<sequence>MVTMALLAELKAQTALSGADYPSVYLLERFRYQSLNQAFYVNPQILVCRYPTYWDKDGNHFMYFQEEAFEERNKHAAESLRVDGVLLVQKQIVLAIQSAGRRRDWEEAVNHLREASVRNVPLRPGDTRRISSSDLGKSRFPLQGSFTAGLGIPVKLLHEGIGHTVTCELKTGEMYRGHLMNCEVRNTKDEGRDNMNAMLEGVTVTGRDGKVTNLEQVYLRGSQIRYFILPDIYPAFRQGRGAGRGVYGKGRGKGLAARARSNQEVSRKNSASSRIWAAQQSRKLDVITFASAGCLEPHSEDLRSREIQADAPLCTTVVCSSQWSRSVEELERMGRHALQLSHQSYGAAIESSSPLGRRLVGREDWVRAVGLLQQMHRTTRLNVPAVSSAIATCAGDLARECAKAVISGCVRLLILGLRGEERENSVRQWFGAFFMRLGRLADCPGPAPPPSPIPAQCRPAPMNTPSHKRKDGNSDTLDLEDHCCEEPLSKRLRMASDMARMERRGSGSPGSESFEMDITAPAAISAEWADVIDQVKNAIVAIRVTAVRSYEDCAAGVWDGTGFVVSLENPKEALILTNRHIITTGPIRARATFYEHDDLPIWPVYRDPVHDFGLFQFDSTELRFTPPTAISVSPPELRVGTEVLVIGNDNAEKIQILPATIARVDRNCPEYHDNYEDENTFYAGAGSNTSGGSSGSPVIARSGNCIALNAGGAHEAASAFFLPLDRAVYVLEWLKGNPNQIPLPPRGTLLARWLFQPFDMLRRLGFTPEQEADVLKLSEDAAMDDRQKGLLVVENLIRGSEAEQDYHKEINSHTVFHHAYGTCIWPAMISELGEEFFEGFAFGECWYKLYESVTESFENEAPYLAVWLHGGDWGNISKRDLQTMQWRMGRRTIWMVPKSPKSARSPKGWEFQWGCCHKKEDNRNDQGFIWGHLHSSFLTAFAETIGNVAHRFQADRVLAFGYSMGGFGAYQVASWSPEVFDAVVSLAGYGLGTEDPQHERFRAPQPQSGQIFRDFVERYGTRMAKVPVVLAVHAWCDSLSSYNDDCEIIWAVKHQARREGLTQHVADMITVPECLANTDLPYSSSGHDYYYASLLRNTSERLLWSKLRTALWSAPRRQNWGRGAKRQWPSSRTSWGQQKWARRRWKLKPGDVLLEIAGRPCLNFVTLEDQLDSEVDKEVLIKISRAGDVLKIGLRVVDFHKLISHDFVECGGGVFHVLSYHTCKTYNIPISDRGIYVAQSGFSFGLQIPVSAVITSVAGKRVTSLKAFETALAGIPNKEMFEVRWFNPSANEHRQKCSMIRMERTLWPARVWDFCPKRPNTWQRRSWDGEVADDKRGAAAATTEPVECSPVSDARSRASAEQDADVGPAALSGQEDSFGYPENSDAAISMVQPMLCTIVTQVSHEYATDFLQSKEENKSTVIRRCGVGLVIDSAAGLVLTDRYTVPQPLVEVELTFGQTVTVNATCLFMHPHHNMVLLHYAPTAVKDLPVRSIDLSDVAAGDATKTDELSAGQILSFVSIHSDHQLSAKQVTVGSMCLKVWPFPQPPAYRGRNLEICNLNDTLHGLGGLLIEPAPSYRIRAWFAQFPAGSLRYLAGVPVQVFAAVLASLGLPLQGSWAGKRGPAVDPTLAVAALECEFEEVSLAKARREDGVPLENARALAACSSGGRRHILRVGRITSGGGCDGVLLEGDLILSINGKPVTKPHEVEREMRKCHVARAEVNSMSWRVQRSRQPVDLDLRPTLLHSDGTEHIVVFNGVVLRPTPRAVAERGGPTLPFTRPGQGLYFWYIYPGSPADTFSFADSRAMRNLGWLVQLNNEPTPSIERLLEIIHSGALSGCEWLRCHVMDAEGRLSVRALRPDFEFWPTVEIVRKKQEDEEYKTPTWVRLEHPA</sequence>
<evidence type="ECO:0000256" key="8">
    <source>
        <dbReference type="SAM" id="MobiDB-lite"/>
    </source>
</evidence>
<keyword evidence="11" id="KW-1185">Reference proteome</keyword>
<evidence type="ECO:0000256" key="6">
    <source>
        <dbReference type="ARBA" id="ARBA00023242"/>
    </source>
</evidence>
<evidence type="ECO:0000256" key="5">
    <source>
        <dbReference type="ARBA" id="ARBA00023187"/>
    </source>
</evidence>
<dbReference type="GO" id="GO:0008233">
    <property type="term" value="F:peptidase activity"/>
    <property type="evidence" value="ECO:0007669"/>
    <property type="project" value="UniProtKB-KW"/>
</dbReference>
<name>A0A1Q9EC60_SYMMI</name>
<dbReference type="InterPro" id="IPR010920">
    <property type="entry name" value="LSM_dom_sf"/>
</dbReference>
<dbReference type="InterPro" id="IPR001163">
    <property type="entry name" value="Sm_dom_euk/arc"/>
</dbReference>
<organism evidence="10 11">
    <name type="scientific">Symbiodinium microadriaticum</name>
    <name type="common">Dinoflagellate</name>
    <name type="synonym">Zooxanthella microadriatica</name>
    <dbReference type="NCBI Taxonomy" id="2951"/>
    <lineage>
        <taxon>Eukaryota</taxon>
        <taxon>Sar</taxon>
        <taxon>Alveolata</taxon>
        <taxon>Dinophyceae</taxon>
        <taxon>Suessiales</taxon>
        <taxon>Symbiodiniaceae</taxon>
        <taxon>Symbiodinium</taxon>
    </lineage>
</organism>
<keyword evidence="4" id="KW-0507">mRNA processing</keyword>
<comment type="similarity">
    <text evidence="3">Belongs to the snRNP core protein family.</text>
</comment>
<dbReference type="SMART" id="SM00651">
    <property type="entry name" value="Sm"/>
    <property type="match status" value="1"/>
</dbReference>
<evidence type="ECO:0000256" key="1">
    <source>
        <dbReference type="ARBA" id="ARBA00004123"/>
    </source>
</evidence>
<keyword evidence="6" id="KW-0539">Nucleus</keyword>
<feature type="compositionally biased region" description="Basic and acidic residues" evidence="8">
    <location>
        <begin position="1326"/>
        <end position="1337"/>
    </location>
</feature>
<dbReference type="Proteomes" id="UP000186817">
    <property type="component" value="Unassembled WGS sequence"/>
</dbReference>
<dbReference type="InterPro" id="IPR029058">
    <property type="entry name" value="AB_hydrolase_fold"/>
</dbReference>
<dbReference type="Pfam" id="PF12812">
    <property type="entry name" value="PDZ_1"/>
    <property type="match status" value="1"/>
</dbReference>
<dbReference type="GO" id="GO:0000387">
    <property type="term" value="P:spliceosomal snRNP assembly"/>
    <property type="evidence" value="ECO:0007669"/>
    <property type="project" value="InterPro"/>
</dbReference>
<feature type="region of interest" description="Disordered" evidence="8">
    <location>
        <begin position="445"/>
        <end position="480"/>
    </location>
</feature>
<keyword evidence="10" id="KW-0378">Hydrolase</keyword>
<dbReference type="GO" id="GO:0006508">
    <property type="term" value="P:proteolysis"/>
    <property type="evidence" value="ECO:0007669"/>
    <property type="project" value="UniProtKB-KW"/>
</dbReference>
<dbReference type="EMBL" id="LSRX01000196">
    <property type="protein sequence ID" value="OLQ05015.1"/>
    <property type="molecule type" value="Genomic_DNA"/>
</dbReference>
<comment type="subcellular location">
    <subcellularLocation>
        <location evidence="2">Cytoplasm</location>
        <location evidence="2">Cytosol</location>
    </subcellularLocation>
    <subcellularLocation>
        <location evidence="1">Nucleus</location>
    </subcellularLocation>
</comment>
<dbReference type="Gene3D" id="2.30.30.100">
    <property type="match status" value="1"/>
</dbReference>
<protein>
    <submittedName>
        <fullName evidence="10">Pro-apoptotic serine protease NMA111</fullName>
    </submittedName>
</protein>
<dbReference type="Gene3D" id="3.40.50.1820">
    <property type="entry name" value="alpha/beta hydrolase"/>
    <property type="match status" value="1"/>
</dbReference>
<keyword evidence="5" id="KW-0508">mRNA splicing</keyword>
<dbReference type="CDD" id="cd01721">
    <property type="entry name" value="Sm_D3"/>
    <property type="match status" value="1"/>
</dbReference>
<keyword evidence="10" id="KW-0645">Protease</keyword>
<dbReference type="GO" id="GO:0005681">
    <property type="term" value="C:spliceosomal complex"/>
    <property type="evidence" value="ECO:0007669"/>
    <property type="project" value="InterPro"/>
</dbReference>
<comment type="caution">
    <text evidence="10">The sequence shown here is derived from an EMBL/GenBank/DDBJ whole genome shotgun (WGS) entry which is preliminary data.</text>
</comment>
<dbReference type="InterPro" id="IPR025926">
    <property type="entry name" value="PDZ-like_dom"/>
</dbReference>
<dbReference type="GO" id="GO:0003723">
    <property type="term" value="F:RNA binding"/>
    <property type="evidence" value="ECO:0007669"/>
    <property type="project" value="InterPro"/>
</dbReference>
<dbReference type="InterPro" id="IPR047575">
    <property type="entry name" value="Sm"/>
</dbReference>
<dbReference type="Pfam" id="PF01423">
    <property type="entry name" value="LSM"/>
    <property type="match status" value="1"/>
</dbReference>
<evidence type="ECO:0000256" key="7">
    <source>
        <dbReference type="ARBA" id="ARBA00023274"/>
    </source>
</evidence>
<dbReference type="Gene3D" id="2.40.10.120">
    <property type="match status" value="1"/>
</dbReference>
<evidence type="ECO:0000313" key="10">
    <source>
        <dbReference type="EMBL" id="OLQ05015.1"/>
    </source>
</evidence>
<dbReference type="OrthoDB" id="436822at2759"/>
<dbReference type="Gene3D" id="2.30.42.10">
    <property type="match status" value="1"/>
</dbReference>
<dbReference type="SUPFAM" id="SSF53474">
    <property type="entry name" value="alpha/beta-Hydrolases"/>
    <property type="match status" value="1"/>
</dbReference>
<dbReference type="InterPro" id="IPR009003">
    <property type="entry name" value="Peptidase_S1_PA"/>
</dbReference>
<evidence type="ECO:0000259" key="9">
    <source>
        <dbReference type="PROSITE" id="PS52002"/>
    </source>
</evidence>
<feature type="region of interest" description="Disordered" evidence="8">
    <location>
        <begin position="1326"/>
        <end position="1376"/>
    </location>
</feature>
<keyword evidence="7" id="KW-0687">Ribonucleoprotein</keyword>
<dbReference type="FunFam" id="2.30.30.100:FF:000002">
    <property type="entry name" value="Small nuclear ribonucleoprotein Sm D3"/>
    <property type="match status" value="1"/>
</dbReference>
<evidence type="ECO:0000313" key="11">
    <source>
        <dbReference type="Proteomes" id="UP000186817"/>
    </source>
</evidence>
<dbReference type="SUPFAM" id="SSF50156">
    <property type="entry name" value="PDZ domain-like"/>
    <property type="match status" value="2"/>
</dbReference>
<proteinExistence type="inferred from homology"/>
<dbReference type="InterPro" id="IPR034099">
    <property type="entry name" value="SmD3"/>
</dbReference>